<comment type="caution">
    <text evidence="10">The sequence shown here is derived from an EMBL/GenBank/DDBJ whole genome shotgun (WGS) entry which is preliminary data.</text>
</comment>
<name>A0ABV0RFN9_9TELE</name>
<feature type="domain" description="EGF-like" evidence="9">
    <location>
        <begin position="18"/>
        <end position="56"/>
    </location>
</feature>
<dbReference type="Proteomes" id="UP001434883">
    <property type="component" value="Unassembled WGS sequence"/>
</dbReference>
<evidence type="ECO:0000256" key="4">
    <source>
        <dbReference type="ARBA" id="ARBA00022729"/>
    </source>
</evidence>
<dbReference type="Pfam" id="PF12662">
    <property type="entry name" value="cEGF"/>
    <property type="match status" value="1"/>
</dbReference>
<evidence type="ECO:0000313" key="11">
    <source>
        <dbReference type="Proteomes" id="UP001434883"/>
    </source>
</evidence>
<gene>
    <name evidence="10" type="ORF">XENOCAPTIV_030363</name>
</gene>
<dbReference type="InterPro" id="IPR052080">
    <property type="entry name" value="vWF_C/EGF_Fibrillin"/>
</dbReference>
<evidence type="ECO:0000256" key="1">
    <source>
        <dbReference type="ARBA" id="ARBA00004613"/>
    </source>
</evidence>
<keyword evidence="6" id="KW-1015">Disulfide bond</keyword>
<dbReference type="Gene3D" id="2.10.25.10">
    <property type="entry name" value="Laminin"/>
    <property type="match status" value="2"/>
</dbReference>
<dbReference type="PANTHER" id="PTHR47333:SF4">
    <property type="entry name" value="EGF-LIKE DOMAIN-CONTAINING PROTEIN"/>
    <property type="match status" value="1"/>
</dbReference>
<keyword evidence="11" id="KW-1185">Reference proteome</keyword>
<keyword evidence="7" id="KW-0325">Glycoprotein</keyword>
<protein>
    <recommendedName>
        <fullName evidence="9">EGF-like domain-containing protein</fullName>
    </recommendedName>
</protein>
<evidence type="ECO:0000259" key="9">
    <source>
        <dbReference type="PROSITE" id="PS50026"/>
    </source>
</evidence>
<dbReference type="PROSITE" id="PS01187">
    <property type="entry name" value="EGF_CA"/>
    <property type="match status" value="1"/>
</dbReference>
<proteinExistence type="predicted"/>
<keyword evidence="4" id="KW-0732">Signal</keyword>
<evidence type="ECO:0000256" key="3">
    <source>
        <dbReference type="ARBA" id="ARBA00022536"/>
    </source>
</evidence>
<dbReference type="EMBL" id="JAHRIN010042943">
    <property type="protein sequence ID" value="MEQ2206511.1"/>
    <property type="molecule type" value="Genomic_DNA"/>
</dbReference>
<sequence>MCLFNFCPHWRDVCVLSDINECMENMCEWQCINLPGSHLCICPRGYTLQRDGRHCKDINECNQKNGGCSHLCVNRRGGFKCACPPSHRRSSYSWKKCMPKTTASSAG</sequence>
<evidence type="ECO:0000256" key="8">
    <source>
        <dbReference type="PROSITE-ProRule" id="PRU00076"/>
    </source>
</evidence>
<dbReference type="SUPFAM" id="SSF57196">
    <property type="entry name" value="EGF/Laminin"/>
    <property type="match status" value="2"/>
</dbReference>
<organism evidence="10 11">
    <name type="scientific">Xenoophorus captivus</name>
    <dbReference type="NCBI Taxonomy" id="1517983"/>
    <lineage>
        <taxon>Eukaryota</taxon>
        <taxon>Metazoa</taxon>
        <taxon>Chordata</taxon>
        <taxon>Craniata</taxon>
        <taxon>Vertebrata</taxon>
        <taxon>Euteleostomi</taxon>
        <taxon>Actinopterygii</taxon>
        <taxon>Neopterygii</taxon>
        <taxon>Teleostei</taxon>
        <taxon>Neoteleostei</taxon>
        <taxon>Acanthomorphata</taxon>
        <taxon>Ovalentaria</taxon>
        <taxon>Atherinomorphae</taxon>
        <taxon>Cyprinodontiformes</taxon>
        <taxon>Goodeidae</taxon>
        <taxon>Xenoophorus</taxon>
    </lineage>
</organism>
<keyword evidence="5" id="KW-0677">Repeat</keyword>
<dbReference type="InterPro" id="IPR000742">
    <property type="entry name" value="EGF"/>
</dbReference>
<comment type="subcellular location">
    <subcellularLocation>
        <location evidence="1">Secreted</location>
    </subcellularLocation>
</comment>
<dbReference type="InterPro" id="IPR001881">
    <property type="entry name" value="EGF-like_Ca-bd_dom"/>
</dbReference>
<evidence type="ECO:0000256" key="2">
    <source>
        <dbReference type="ARBA" id="ARBA00022525"/>
    </source>
</evidence>
<evidence type="ECO:0000313" key="10">
    <source>
        <dbReference type="EMBL" id="MEQ2206511.1"/>
    </source>
</evidence>
<dbReference type="Pfam" id="PF14670">
    <property type="entry name" value="FXa_inhibition"/>
    <property type="match status" value="1"/>
</dbReference>
<dbReference type="PANTHER" id="PTHR47333">
    <property type="entry name" value="VON WILLEBRAND FACTOR C AND EGF DOMAIN-CONTAINING PROTEIN"/>
    <property type="match status" value="1"/>
</dbReference>
<accession>A0ABV0RFN9</accession>
<dbReference type="SMART" id="SM00181">
    <property type="entry name" value="EGF"/>
    <property type="match status" value="2"/>
</dbReference>
<dbReference type="InterPro" id="IPR026823">
    <property type="entry name" value="cEGF"/>
</dbReference>
<keyword evidence="2" id="KW-0964">Secreted</keyword>
<evidence type="ECO:0000256" key="6">
    <source>
        <dbReference type="ARBA" id="ARBA00023157"/>
    </source>
</evidence>
<evidence type="ECO:0000256" key="5">
    <source>
        <dbReference type="ARBA" id="ARBA00022737"/>
    </source>
</evidence>
<dbReference type="InterPro" id="IPR018097">
    <property type="entry name" value="EGF_Ca-bd_CS"/>
</dbReference>
<evidence type="ECO:0000256" key="7">
    <source>
        <dbReference type="ARBA" id="ARBA00023180"/>
    </source>
</evidence>
<dbReference type="PROSITE" id="PS01186">
    <property type="entry name" value="EGF_2"/>
    <property type="match status" value="1"/>
</dbReference>
<reference evidence="10 11" key="1">
    <citation type="submission" date="2021-06" db="EMBL/GenBank/DDBJ databases">
        <authorList>
            <person name="Palmer J.M."/>
        </authorList>
    </citation>
    <scope>NUCLEOTIDE SEQUENCE [LARGE SCALE GENOMIC DNA]</scope>
    <source>
        <strain evidence="10 11">XC_2019</strain>
        <tissue evidence="10">Muscle</tissue>
    </source>
</reference>
<dbReference type="SMART" id="SM00179">
    <property type="entry name" value="EGF_CA"/>
    <property type="match status" value="2"/>
</dbReference>
<keyword evidence="3 8" id="KW-0245">EGF-like domain</keyword>
<comment type="caution">
    <text evidence="8">Lacks conserved residue(s) required for the propagation of feature annotation.</text>
</comment>
<dbReference type="PROSITE" id="PS50026">
    <property type="entry name" value="EGF_3"/>
    <property type="match status" value="1"/>
</dbReference>